<keyword evidence="1" id="KW-0028">Amino-acid biosynthesis</keyword>
<evidence type="ECO:0000256" key="4">
    <source>
        <dbReference type="ARBA" id="ARBA00029440"/>
    </source>
</evidence>
<dbReference type="InterPro" id="IPR017896">
    <property type="entry name" value="4Fe4S_Fe-S-bd"/>
</dbReference>
<evidence type="ECO:0000259" key="5">
    <source>
        <dbReference type="PROSITE" id="PS51379"/>
    </source>
</evidence>
<dbReference type="SUPFAM" id="SSF46548">
    <property type="entry name" value="alpha-helical ferredoxin"/>
    <property type="match status" value="1"/>
</dbReference>
<dbReference type="InterPro" id="IPR028261">
    <property type="entry name" value="DPD_II"/>
</dbReference>
<evidence type="ECO:0000256" key="1">
    <source>
        <dbReference type="ARBA" id="ARBA00022605"/>
    </source>
</evidence>
<dbReference type="PRINTS" id="PR00419">
    <property type="entry name" value="ADXRDTASE"/>
</dbReference>
<dbReference type="PANTHER" id="PTHR43100">
    <property type="entry name" value="GLUTAMATE SYNTHASE [NADPH] SMALL CHAIN"/>
    <property type="match status" value="1"/>
</dbReference>
<evidence type="ECO:0000313" key="6">
    <source>
        <dbReference type="EMBL" id="MDC8771579.1"/>
    </source>
</evidence>
<comment type="caution">
    <text evidence="6">The sequence shown here is derived from an EMBL/GenBank/DDBJ whole genome shotgun (WGS) entry which is preliminary data.</text>
</comment>
<dbReference type="InterPro" id="IPR006005">
    <property type="entry name" value="Glut_synth_ssu1"/>
</dbReference>
<feature type="domain" description="4Fe-4S ferredoxin-type" evidence="5">
    <location>
        <begin position="37"/>
        <end position="68"/>
    </location>
</feature>
<dbReference type="Pfam" id="PF14691">
    <property type="entry name" value="Fer4_20"/>
    <property type="match status" value="1"/>
</dbReference>
<dbReference type="PANTHER" id="PTHR43100:SF1">
    <property type="entry name" value="GLUTAMATE SYNTHASE [NADPH] SMALL CHAIN"/>
    <property type="match status" value="1"/>
</dbReference>
<keyword evidence="2" id="KW-0560">Oxidoreductase</keyword>
<proteinExistence type="predicted"/>
<dbReference type="EMBL" id="JAQQXT010000004">
    <property type="protein sequence ID" value="MDC8771579.1"/>
    <property type="molecule type" value="Genomic_DNA"/>
</dbReference>
<dbReference type="InterPro" id="IPR023753">
    <property type="entry name" value="FAD/NAD-binding_dom"/>
</dbReference>
<organism evidence="6 7">
    <name type="scientific">Roseateles albus</name>
    <dbReference type="NCBI Taxonomy" id="2987525"/>
    <lineage>
        <taxon>Bacteria</taxon>
        <taxon>Pseudomonadati</taxon>
        <taxon>Pseudomonadota</taxon>
        <taxon>Betaproteobacteria</taxon>
        <taxon>Burkholderiales</taxon>
        <taxon>Sphaerotilaceae</taxon>
        <taxon>Roseateles</taxon>
    </lineage>
</organism>
<dbReference type="Gene3D" id="1.10.1060.10">
    <property type="entry name" value="Alpha-helical ferredoxin"/>
    <property type="match status" value="1"/>
</dbReference>
<reference evidence="6 7" key="1">
    <citation type="submission" date="2022-10" db="EMBL/GenBank/DDBJ databases">
        <title>Paucibacter sp. hw1 Genome sequencing.</title>
        <authorList>
            <person name="Park S."/>
        </authorList>
    </citation>
    <scope>NUCLEOTIDE SEQUENCE [LARGE SCALE GENOMIC DNA]</scope>
    <source>
        <strain evidence="7">hw1</strain>
    </source>
</reference>
<dbReference type="Proteomes" id="UP001221189">
    <property type="component" value="Unassembled WGS sequence"/>
</dbReference>
<evidence type="ECO:0000256" key="3">
    <source>
        <dbReference type="ARBA" id="ARBA00023164"/>
    </source>
</evidence>
<dbReference type="SUPFAM" id="SSF51971">
    <property type="entry name" value="Nucleotide-binding domain"/>
    <property type="match status" value="2"/>
</dbReference>
<dbReference type="InterPro" id="IPR009051">
    <property type="entry name" value="Helical_ferredxn"/>
</dbReference>
<dbReference type="Pfam" id="PF07992">
    <property type="entry name" value="Pyr_redox_2"/>
    <property type="match status" value="1"/>
</dbReference>
<sequence>MGKITGFMEIERLEEGYEPVSARVKNYKEFVIGLSADQAKLQSARCMDCGTPFCNSGCPVNNIIPDFNDLVYQGDWANAITVLHSTNNFPEFTGRICPAPCEAACTLNVNDDAVGIKSIEHAIIDRAWSEGWVKPVLPKVKTGKTVAIVGSGPAGMAAAQQLARAGHSVTLFEKNDRVGGLLRYGIPDFKMEKSHIDRRVAQMEAEGVVFRTGVLVGTLPADSKVTNWAKESISPDELKAQFDAVLLTGGAENSRDLPMPGRELSGIHFAMEFLPQQNKVNAGDKLKGQLRADGKHVVVIGGGDTGSDCVGTSNRHGAKSVTQFEVMPQPPAEEDRSMTWPYWPLKLRTSSSHEEGCEREFAISTKEFLGEKGKLTGVKTVRVEWQGGKMVEVAGSEQVIKADLVFLAMGFVSPVATVLDAFGVNKDARGNAKATTDFTGGYKTNVDKVFAAGDMRRGQSLVVWAIREGRQAARAVDEFLMGGSDLPR</sequence>
<dbReference type="InterPro" id="IPR051394">
    <property type="entry name" value="Glutamate_Synthase"/>
</dbReference>
<accession>A0ABT5KCB4</accession>
<comment type="pathway">
    <text evidence="4">Amino-acid biosynthesis.</text>
</comment>
<protein>
    <submittedName>
        <fullName evidence="6">Glutamate synthase subunit beta</fullName>
    </submittedName>
</protein>
<evidence type="ECO:0000313" key="7">
    <source>
        <dbReference type="Proteomes" id="UP001221189"/>
    </source>
</evidence>
<dbReference type="Gene3D" id="3.50.50.60">
    <property type="entry name" value="FAD/NAD(P)-binding domain"/>
    <property type="match status" value="1"/>
</dbReference>
<evidence type="ECO:0000256" key="2">
    <source>
        <dbReference type="ARBA" id="ARBA00023002"/>
    </source>
</evidence>
<dbReference type="InterPro" id="IPR036188">
    <property type="entry name" value="FAD/NAD-bd_sf"/>
</dbReference>
<name>A0ABT5KCB4_9BURK</name>
<dbReference type="Gene3D" id="3.40.50.720">
    <property type="entry name" value="NAD(P)-binding Rossmann-like Domain"/>
    <property type="match status" value="1"/>
</dbReference>
<dbReference type="RefSeq" id="WP_273599853.1">
    <property type="nucleotide sequence ID" value="NZ_JAQQXT010000004.1"/>
</dbReference>
<keyword evidence="7" id="KW-1185">Reference proteome</keyword>
<keyword evidence="3" id="KW-0314">Glutamate biosynthesis</keyword>
<gene>
    <name evidence="6" type="ORF">PRZ03_08330</name>
</gene>
<dbReference type="PROSITE" id="PS51379">
    <property type="entry name" value="4FE4S_FER_2"/>
    <property type="match status" value="1"/>
</dbReference>
<dbReference type="NCBIfam" id="TIGR01317">
    <property type="entry name" value="GOGAT_sm_gam"/>
    <property type="match status" value="1"/>
</dbReference>